<accession>A0A8S0Q6C5</accession>
<dbReference type="AlphaFoldDB" id="A0A8S0Q6C5"/>
<evidence type="ECO:0000313" key="1">
    <source>
        <dbReference type="EMBL" id="CAA2962882.1"/>
    </source>
</evidence>
<comment type="caution">
    <text evidence="1">The sequence shown here is derived from an EMBL/GenBank/DDBJ whole genome shotgun (WGS) entry which is preliminary data.</text>
</comment>
<dbReference type="EMBL" id="CACTIH010001806">
    <property type="protein sequence ID" value="CAA2962882.1"/>
    <property type="molecule type" value="Genomic_DNA"/>
</dbReference>
<gene>
    <name evidence="1" type="ORF">OLEA9_A020253</name>
</gene>
<reference evidence="1 2" key="1">
    <citation type="submission" date="2019-12" db="EMBL/GenBank/DDBJ databases">
        <authorList>
            <person name="Alioto T."/>
            <person name="Alioto T."/>
            <person name="Gomez Garrido J."/>
        </authorList>
    </citation>
    <scope>NUCLEOTIDE SEQUENCE [LARGE SCALE GENOMIC DNA]</scope>
</reference>
<protein>
    <submittedName>
        <fullName evidence="1">Uncharacterized protein</fullName>
    </submittedName>
</protein>
<proteinExistence type="predicted"/>
<dbReference type="Gramene" id="OE9A020253T1">
    <property type="protein sequence ID" value="OE9A020253C1"/>
    <property type="gene ID" value="OE9A020253"/>
</dbReference>
<dbReference type="Proteomes" id="UP000594638">
    <property type="component" value="Unassembled WGS sequence"/>
</dbReference>
<sequence>MLLAMEWEWESSFHNGVIQLWDCRMGTAIELWRHWSCRSEDDGCRFGGGGGGGGGRQWWF</sequence>
<evidence type="ECO:0000313" key="2">
    <source>
        <dbReference type="Proteomes" id="UP000594638"/>
    </source>
</evidence>
<name>A0A8S0Q6C5_OLEEU</name>
<keyword evidence="2" id="KW-1185">Reference proteome</keyword>
<organism evidence="1 2">
    <name type="scientific">Olea europaea subsp. europaea</name>
    <dbReference type="NCBI Taxonomy" id="158383"/>
    <lineage>
        <taxon>Eukaryota</taxon>
        <taxon>Viridiplantae</taxon>
        <taxon>Streptophyta</taxon>
        <taxon>Embryophyta</taxon>
        <taxon>Tracheophyta</taxon>
        <taxon>Spermatophyta</taxon>
        <taxon>Magnoliopsida</taxon>
        <taxon>eudicotyledons</taxon>
        <taxon>Gunneridae</taxon>
        <taxon>Pentapetalae</taxon>
        <taxon>asterids</taxon>
        <taxon>lamiids</taxon>
        <taxon>Lamiales</taxon>
        <taxon>Oleaceae</taxon>
        <taxon>Oleeae</taxon>
        <taxon>Olea</taxon>
    </lineage>
</organism>